<feature type="non-terminal residue" evidence="1">
    <location>
        <position position="1"/>
    </location>
</feature>
<protein>
    <submittedName>
        <fullName evidence="1">Uncharacterized protein</fullName>
    </submittedName>
</protein>
<sequence>KDEHLTVSENLEIKIPIGTERLASIPIRAEDSTALEFQGNNPRHQSPWISNGFTHHILKALYIFFREFKEWSEGWRAFYRSQRNFNLHQFARRHHTIPHQCSKTYRHIYTKGDQVGLFSLVRRDHSRETRPYRVVPSNDGRLKIQEWTLTMYRPN</sequence>
<name>A0A7T8JVW9_CALRO</name>
<proteinExistence type="predicted"/>
<evidence type="ECO:0000313" key="2">
    <source>
        <dbReference type="Proteomes" id="UP000595437"/>
    </source>
</evidence>
<reference evidence="2" key="1">
    <citation type="submission" date="2021-01" db="EMBL/GenBank/DDBJ databases">
        <title>Caligus Genome Assembly.</title>
        <authorList>
            <person name="Gallardo-Escarate C."/>
        </authorList>
    </citation>
    <scope>NUCLEOTIDE SEQUENCE [LARGE SCALE GENOMIC DNA]</scope>
</reference>
<gene>
    <name evidence="1" type="ORF">FKW44_021553</name>
</gene>
<organism evidence="1 2">
    <name type="scientific">Caligus rogercresseyi</name>
    <name type="common">Sea louse</name>
    <dbReference type="NCBI Taxonomy" id="217165"/>
    <lineage>
        <taxon>Eukaryota</taxon>
        <taxon>Metazoa</taxon>
        <taxon>Ecdysozoa</taxon>
        <taxon>Arthropoda</taxon>
        <taxon>Crustacea</taxon>
        <taxon>Multicrustacea</taxon>
        <taxon>Hexanauplia</taxon>
        <taxon>Copepoda</taxon>
        <taxon>Siphonostomatoida</taxon>
        <taxon>Caligidae</taxon>
        <taxon>Caligus</taxon>
    </lineage>
</organism>
<dbReference type="EMBL" id="CP045905">
    <property type="protein sequence ID" value="QQP36444.1"/>
    <property type="molecule type" value="Genomic_DNA"/>
</dbReference>
<dbReference type="AlphaFoldDB" id="A0A7T8JVW9"/>
<dbReference type="Proteomes" id="UP000595437">
    <property type="component" value="Chromosome 16"/>
</dbReference>
<accession>A0A7T8JVW9</accession>
<keyword evidence="2" id="KW-1185">Reference proteome</keyword>
<evidence type="ECO:0000313" key="1">
    <source>
        <dbReference type="EMBL" id="QQP36444.1"/>
    </source>
</evidence>